<name>A0A8J5IRQ2_9STRA</name>
<proteinExistence type="predicted"/>
<accession>A0A8J5IRQ2</accession>
<feature type="region of interest" description="Disordered" evidence="1">
    <location>
        <begin position="39"/>
        <end position="129"/>
    </location>
</feature>
<dbReference type="EMBL" id="JAENGY010000891">
    <property type="protein sequence ID" value="KAG6955144.1"/>
    <property type="molecule type" value="Genomic_DNA"/>
</dbReference>
<keyword evidence="3" id="KW-1185">Reference proteome</keyword>
<gene>
    <name evidence="2" type="ORF">JG688_00012019</name>
</gene>
<organism evidence="2 3">
    <name type="scientific">Phytophthora aleatoria</name>
    <dbReference type="NCBI Taxonomy" id="2496075"/>
    <lineage>
        <taxon>Eukaryota</taxon>
        <taxon>Sar</taxon>
        <taxon>Stramenopiles</taxon>
        <taxon>Oomycota</taxon>
        <taxon>Peronosporomycetes</taxon>
        <taxon>Peronosporales</taxon>
        <taxon>Peronosporaceae</taxon>
        <taxon>Phytophthora</taxon>
    </lineage>
</organism>
<sequence length="129" mass="13704">MRHIHGIGRTAEINACIQGGLPAHIPSSGVEFPAITATPPEAERNEDRLGTGGFAANCGAHWRGPTPGRGRGRVGVQNTAPNTEQPPPVHVSTGHHQTRPYDPARPPSSLRHCHDDITSRPSPQPAREG</sequence>
<protein>
    <submittedName>
        <fullName evidence="2">Uncharacterized protein</fullName>
    </submittedName>
</protein>
<dbReference type="AlphaFoldDB" id="A0A8J5IRQ2"/>
<evidence type="ECO:0000313" key="2">
    <source>
        <dbReference type="EMBL" id="KAG6955144.1"/>
    </source>
</evidence>
<reference evidence="2" key="1">
    <citation type="submission" date="2021-01" db="EMBL/GenBank/DDBJ databases">
        <title>Phytophthora aleatoria, a newly-described species from Pinus radiata is distinct from Phytophthora cactorum isolates based on comparative genomics.</title>
        <authorList>
            <person name="Mcdougal R."/>
            <person name="Panda P."/>
            <person name="Williams N."/>
            <person name="Studholme D.J."/>
        </authorList>
    </citation>
    <scope>NUCLEOTIDE SEQUENCE</scope>
    <source>
        <strain evidence="2">NZFS 4037</strain>
    </source>
</reference>
<comment type="caution">
    <text evidence="2">The sequence shown here is derived from an EMBL/GenBank/DDBJ whole genome shotgun (WGS) entry which is preliminary data.</text>
</comment>
<evidence type="ECO:0000313" key="3">
    <source>
        <dbReference type="Proteomes" id="UP000709295"/>
    </source>
</evidence>
<dbReference type="Proteomes" id="UP000709295">
    <property type="component" value="Unassembled WGS sequence"/>
</dbReference>
<evidence type="ECO:0000256" key="1">
    <source>
        <dbReference type="SAM" id="MobiDB-lite"/>
    </source>
</evidence>